<keyword evidence="1" id="KW-0812">Transmembrane</keyword>
<dbReference type="RefSeq" id="WP_114578277.1">
    <property type="nucleotide sequence ID" value="NZ_JAIVEF010000008.1"/>
</dbReference>
<sequence>MEFPDLSPRVRRGLCLGMTSLFVVQAGLALLERGSISWGLIAAFGVVTALLVGPVAWAARDRIPRERRENLGYALAGLAVLSIPLVVGVGLVTGTVGLFYYEGLIGTWIGAVIVVLAEETVVPERLREPAR</sequence>
<name>A0ABD5QJN3_9EURY</name>
<dbReference type="Proteomes" id="UP001595925">
    <property type="component" value="Unassembled WGS sequence"/>
</dbReference>
<feature type="transmembrane region" description="Helical" evidence="1">
    <location>
        <begin position="12"/>
        <end position="30"/>
    </location>
</feature>
<accession>A0ABD5QJN3</accession>
<keyword evidence="1" id="KW-0472">Membrane</keyword>
<gene>
    <name evidence="2" type="ORF">ACFPFO_19335</name>
</gene>
<evidence type="ECO:0000256" key="1">
    <source>
        <dbReference type="SAM" id="Phobius"/>
    </source>
</evidence>
<keyword evidence="3" id="KW-1185">Reference proteome</keyword>
<comment type="caution">
    <text evidence="2">The sequence shown here is derived from an EMBL/GenBank/DDBJ whole genome shotgun (WGS) entry which is preliminary data.</text>
</comment>
<dbReference type="AlphaFoldDB" id="A0ABD5QJN3"/>
<feature type="transmembrane region" description="Helical" evidence="1">
    <location>
        <begin position="36"/>
        <end position="59"/>
    </location>
</feature>
<proteinExistence type="predicted"/>
<evidence type="ECO:0000313" key="3">
    <source>
        <dbReference type="Proteomes" id="UP001595925"/>
    </source>
</evidence>
<feature type="transmembrane region" description="Helical" evidence="1">
    <location>
        <begin position="71"/>
        <end position="92"/>
    </location>
</feature>
<reference evidence="2 3" key="1">
    <citation type="journal article" date="2019" name="Int. J. Syst. Evol. Microbiol.">
        <title>The Global Catalogue of Microorganisms (GCM) 10K type strain sequencing project: providing services to taxonomists for standard genome sequencing and annotation.</title>
        <authorList>
            <consortium name="The Broad Institute Genomics Platform"/>
            <consortium name="The Broad Institute Genome Sequencing Center for Infectious Disease"/>
            <person name="Wu L."/>
            <person name="Ma J."/>
        </authorList>
    </citation>
    <scope>NUCLEOTIDE SEQUENCE [LARGE SCALE GENOMIC DNA]</scope>
    <source>
        <strain evidence="2 3">CGMCC 1.15824</strain>
    </source>
</reference>
<evidence type="ECO:0000313" key="2">
    <source>
        <dbReference type="EMBL" id="MFC4989875.1"/>
    </source>
</evidence>
<dbReference type="EMBL" id="JBHSJG010000055">
    <property type="protein sequence ID" value="MFC4989875.1"/>
    <property type="molecule type" value="Genomic_DNA"/>
</dbReference>
<protein>
    <submittedName>
        <fullName evidence="2">Uncharacterized protein</fullName>
    </submittedName>
</protein>
<keyword evidence="1" id="KW-1133">Transmembrane helix</keyword>
<organism evidence="2 3">
    <name type="scientific">Saliphagus infecundisoli</name>
    <dbReference type="NCBI Taxonomy" id="1849069"/>
    <lineage>
        <taxon>Archaea</taxon>
        <taxon>Methanobacteriati</taxon>
        <taxon>Methanobacteriota</taxon>
        <taxon>Stenosarchaea group</taxon>
        <taxon>Halobacteria</taxon>
        <taxon>Halobacteriales</taxon>
        <taxon>Natrialbaceae</taxon>
        <taxon>Saliphagus</taxon>
    </lineage>
</organism>
<feature type="transmembrane region" description="Helical" evidence="1">
    <location>
        <begin position="98"/>
        <end position="117"/>
    </location>
</feature>